<gene>
    <name evidence="2" type="ORF">FYJ74_06810</name>
</gene>
<dbReference type="RefSeq" id="WP_154528832.1">
    <property type="nucleotide sequence ID" value="NZ_JAXDZJ010000004.1"/>
</dbReference>
<evidence type="ECO:0008006" key="4">
    <source>
        <dbReference type="Google" id="ProtNLM"/>
    </source>
</evidence>
<feature type="transmembrane region" description="Helical" evidence="1">
    <location>
        <begin position="116"/>
        <end position="145"/>
    </location>
</feature>
<keyword evidence="1" id="KW-0472">Membrane</keyword>
<feature type="transmembrane region" description="Helical" evidence="1">
    <location>
        <begin position="24"/>
        <end position="44"/>
    </location>
</feature>
<dbReference type="EMBL" id="VUNH01000006">
    <property type="protein sequence ID" value="MST55741.1"/>
    <property type="molecule type" value="Genomic_DNA"/>
</dbReference>
<comment type="caution">
    <text evidence="2">The sequence shown here is derived from an EMBL/GenBank/DDBJ whole genome shotgun (WGS) entry which is preliminary data.</text>
</comment>
<feature type="transmembrane region" description="Helical" evidence="1">
    <location>
        <begin position="181"/>
        <end position="214"/>
    </location>
</feature>
<dbReference type="AlphaFoldDB" id="A0A6L5YBY5"/>
<sequence>MGSDNTKAIYENELINPIIRWGRFTNILACILAFSPAVYLAVFWNAIPPISAVVHSSLATILGFSAVFWFVEPISYFPILGIPGTYMGFLSGNISNMRVPCSIMAQSAAEVEEGTMAGSVISVLGVGISIIVNMIVMFVGAFAGAQIIAACPVSVKNAFAYILPAVFGGVFGQFAPKNFKIAAFALIIGCVCVKSSFLPVYIAIPLCIFLTIFAGIKTHNRQPPRHD</sequence>
<proteinExistence type="predicted"/>
<evidence type="ECO:0000313" key="2">
    <source>
        <dbReference type="EMBL" id="MST55741.1"/>
    </source>
</evidence>
<organism evidence="2 3">
    <name type="scientific">Pyramidobacter porci</name>
    <dbReference type="NCBI Taxonomy" id="2605789"/>
    <lineage>
        <taxon>Bacteria</taxon>
        <taxon>Thermotogati</taxon>
        <taxon>Synergistota</taxon>
        <taxon>Synergistia</taxon>
        <taxon>Synergistales</taxon>
        <taxon>Dethiosulfovibrionaceae</taxon>
        <taxon>Pyramidobacter</taxon>
    </lineage>
</organism>
<feature type="transmembrane region" description="Helical" evidence="1">
    <location>
        <begin position="50"/>
        <end position="71"/>
    </location>
</feature>
<reference evidence="2 3" key="1">
    <citation type="submission" date="2019-08" db="EMBL/GenBank/DDBJ databases">
        <title>In-depth cultivation of the pig gut microbiome towards novel bacterial diversity and tailored functional studies.</title>
        <authorList>
            <person name="Wylensek D."/>
            <person name="Hitch T.C.A."/>
            <person name="Clavel T."/>
        </authorList>
    </citation>
    <scope>NUCLEOTIDE SEQUENCE [LARGE SCALE GENOMIC DNA]</scope>
    <source>
        <strain evidence="2 3">SM-530-WT-4B</strain>
    </source>
</reference>
<keyword evidence="1" id="KW-1133">Transmembrane helix</keyword>
<evidence type="ECO:0000256" key="1">
    <source>
        <dbReference type="SAM" id="Phobius"/>
    </source>
</evidence>
<evidence type="ECO:0000313" key="3">
    <source>
        <dbReference type="Proteomes" id="UP000473699"/>
    </source>
</evidence>
<name>A0A6L5YBY5_9BACT</name>
<keyword evidence="1" id="KW-0812">Transmembrane</keyword>
<feature type="transmembrane region" description="Helical" evidence="1">
    <location>
        <begin position="157"/>
        <end position="175"/>
    </location>
</feature>
<dbReference type="Proteomes" id="UP000473699">
    <property type="component" value="Unassembled WGS sequence"/>
</dbReference>
<protein>
    <recommendedName>
        <fullName evidence="4">AzlC protein</fullName>
    </recommendedName>
</protein>
<accession>A0A6L5YBY5</accession>
<keyword evidence="3" id="KW-1185">Reference proteome</keyword>